<proteinExistence type="predicted"/>
<dbReference type="PANTHER" id="PTHR11439">
    <property type="entry name" value="GAG-POL-RELATED RETROTRANSPOSON"/>
    <property type="match status" value="1"/>
</dbReference>
<accession>A0A5B6WKI4</accession>
<evidence type="ECO:0000313" key="1">
    <source>
        <dbReference type="EMBL" id="KAA3481768.1"/>
    </source>
</evidence>
<protein>
    <recommendedName>
        <fullName evidence="3">Retrovirus-related Pol polyprotein from transposon TNT 1-94</fullName>
    </recommendedName>
</protein>
<organism evidence="1 2">
    <name type="scientific">Gossypium australe</name>
    <dbReference type="NCBI Taxonomy" id="47621"/>
    <lineage>
        <taxon>Eukaryota</taxon>
        <taxon>Viridiplantae</taxon>
        <taxon>Streptophyta</taxon>
        <taxon>Embryophyta</taxon>
        <taxon>Tracheophyta</taxon>
        <taxon>Spermatophyta</taxon>
        <taxon>Magnoliopsida</taxon>
        <taxon>eudicotyledons</taxon>
        <taxon>Gunneridae</taxon>
        <taxon>Pentapetalae</taxon>
        <taxon>rosids</taxon>
        <taxon>malvids</taxon>
        <taxon>Malvales</taxon>
        <taxon>Malvaceae</taxon>
        <taxon>Malvoideae</taxon>
        <taxon>Gossypium</taxon>
    </lineage>
</organism>
<dbReference type="Proteomes" id="UP000325315">
    <property type="component" value="Unassembled WGS sequence"/>
</dbReference>
<evidence type="ECO:0000313" key="2">
    <source>
        <dbReference type="Proteomes" id="UP000325315"/>
    </source>
</evidence>
<dbReference type="AlphaFoldDB" id="A0A5B6WKI4"/>
<name>A0A5B6WKI4_9ROSI</name>
<sequence>MDRLKASPTPMMTICQLSAHEGSPIEDERLFRSIVGALQYVVIMRPDIAFSVNKACQFMHKPLDTHFKAVKRILSYLQGTLDYVLQFTRTSKFILEGYFDASWGLDTDDC</sequence>
<comment type="caution">
    <text evidence="1">The sequence shown here is derived from an EMBL/GenBank/DDBJ whole genome shotgun (WGS) entry which is preliminary data.</text>
</comment>
<gene>
    <name evidence="1" type="ORF">EPI10_022107</name>
</gene>
<dbReference type="OrthoDB" id="998016at2759"/>
<dbReference type="EMBL" id="SMMG02000003">
    <property type="protein sequence ID" value="KAA3481768.1"/>
    <property type="molecule type" value="Genomic_DNA"/>
</dbReference>
<reference evidence="1" key="1">
    <citation type="submission" date="2019-08" db="EMBL/GenBank/DDBJ databases">
        <authorList>
            <person name="Liu F."/>
        </authorList>
    </citation>
    <scope>NUCLEOTIDE SEQUENCE [LARGE SCALE GENOMIC DNA]</scope>
    <source>
        <strain evidence="1">PA1801</strain>
        <tissue evidence="1">Leaf</tissue>
    </source>
</reference>
<evidence type="ECO:0008006" key="3">
    <source>
        <dbReference type="Google" id="ProtNLM"/>
    </source>
</evidence>
<keyword evidence="2" id="KW-1185">Reference proteome</keyword>
<dbReference type="PANTHER" id="PTHR11439:SF455">
    <property type="entry name" value="RLK (RECEPTOR-LIKE PROTEIN KINASE) 8, PUTATIVE-RELATED"/>
    <property type="match status" value="1"/>
</dbReference>